<organism evidence="1 2">
    <name type="scientific">Microbacterium candidum</name>
    <dbReference type="NCBI Taxonomy" id="3041922"/>
    <lineage>
        <taxon>Bacteria</taxon>
        <taxon>Bacillati</taxon>
        <taxon>Actinomycetota</taxon>
        <taxon>Actinomycetes</taxon>
        <taxon>Micrococcales</taxon>
        <taxon>Microbacteriaceae</taxon>
        <taxon>Microbacterium</taxon>
    </lineage>
</organism>
<dbReference type="SUPFAM" id="SSF53756">
    <property type="entry name" value="UDP-Glycosyltransferase/glycogen phosphorylase"/>
    <property type="match status" value="1"/>
</dbReference>
<gene>
    <name evidence="1" type="ORF">QSV35_02900</name>
</gene>
<dbReference type="RefSeq" id="WP_286286526.1">
    <property type="nucleotide sequence ID" value="NZ_JASXSZ010000001.1"/>
</dbReference>
<dbReference type="Proteomes" id="UP001235064">
    <property type="component" value="Unassembled WGS sequence"/>
</dbReference>
<dbReference type="EMBL" id="JASXSZ010000001">
    <property type="protein sequence ID" value="MDL9978269.1"/>
    <property type="molecule type" value="Genomic_DNA"/>
</dbReference>
<dbReference type="EC" id="2.4.-.-" evidence="1"/>
<keyword evidence="1" id="KW-0808">Transferase</keyword>
<evidence type="ECO:0000313" key="1">
    <source>
        <dbReference type="EMBL" id="MDL9978269.1"/>
    </source>
</evidence>
<keyword evidence="1" id="KW-0328">Glycosyltransferase</keyword>
<proteinExistence type="predicted"/>
<dbReference type="Gene3D" id="3.40.50.2000">
    <property type="entry name" value="Glycogen Phosphorylase B"/>
    <property type="match status" value="2"/>
</dbReference>
<evidence type="ECO:0000313" key="2">
    <source>
        <dbReference type="Proteomes" id="UP001235064"/>
    </source>
</evidence>
<dbReference type="Pfam" id="PF13692">
    <property type="entry name" value="Glyco_trans_1_4"/>
    <property type="match status" value="1"/>
</dbReference>
<dbReference type="GO" id="GO:0016757">
    <property type="term" value="F:glycosyltransferase activity"/>
    <property type="evidence" value="ECO:0007669"/>
    <property type="project" value="UniProtKB-KW"/>
</dbReference>
<protein>
    <submittedName>
        <fullName evidence="1">Glycosyltransferase family 4 protein</fullName>
        <ecNumber evidence="1">2.4.-.-</ecNumber>
    </submittedName>
</protein>
<sequence>MNDVVLINNSRETFTRTHSGAIATCVDEMARRAASGGVPLRIVTRRHADDSLSVLEHDRITFLPPRRDERSGVLGRVDRARRRLTGWARPDQWEYAHDVVQNLQAEPAAAVVVNNDPELAVHLRGVFKDVPVIHWFHNLELASDRYRRAFTMDKGITSIAVSGYLARAVEQVYRMTPGAVVTSLNGVDAAAFGTGELRPDRVPVIGFLGRVAVEKGVDTFLEAALILADRGVGFDVQLVGDTDWGEHRANPYSARVAALFDQLRATGVAVRALGHVQRADLPAALAGSDIHVLPSRWDEPCSLALLEGMASGQAIVATATGGTPEVLGGVGSLVPREDARALADAVQLLVESPERCLSMGNAARARAIELSWEASWQRLSDVVAAAEAGARSSR</sequence>
<name>A0ABT7MUZ0_9MICO</name>
<dbReference type="PANTHER" id="PTHR12526:SF636">
    <property type="entry name" value="BLL3647 PROTEIN"/>
    <property type="match status" value="1"/>
</dbReference>
<keyword evidence="2" id="KW-1185">Reference proteome</keyword>
<dbReference type="CDD" id="cd03801">
    <property type="entry name" value="GT4_PimA-like"/>
    <property type="match status" value="1"/>
</dbReference>
<reference evidence="1 2" key="1">
    <citation type="submission" date="2023-06" db="EMBL/GenBank/DDBJ databases">
        <title>Microbacterium sp. nov., isolated from a waste landfill.</title>
        <authorList>
            <person name="Wen W."/>
        </authorList>
    </citation>
    <scope>NUCLEOTIDE SEQUENCE [LARGE SCALE GENOMIC DNA]</scope>
    <source>
        <strain evidence="1 2">ASV49</strain>
    </source>
</reference>
<dbReference type="PANTHER" id="PTHR12526">
    <property type="entry name" value="GLYCOSYLTRANSFERASE"/>
    <property type="match status" value="1"/>
</dbReference>
<accession>A0ABT7MUZ0</accession>
<comment type="caution">
    <text evidence="1">The sequence shown here is derived from an EMBL/GenBank/DDBJ whole genome shotgun (WGS) entry which is preliminary data.</text>
</comment>